<dbReference type="EMBL" id="ACJN02000002">
    <property type="protein sequence ID" value="EFI35112.1"/>
    <property type="molecule type" value="Genomic_DNA"/>
</dbReference>
<dbReference type="Proteomes" id="UP000005496">
    <property type="component" value="Unassembled WGS sequence"/>
</dbReference>
<evidence type="ECO:0000313" key="3">
    <source>
        <dbReference type="Proteomes" id="UP000005496"/>
    </source>
</evidence>
<dbReference type="CDD" id="cd02042">
    <property type="entry name" value="ParAB_family"/>
    <property type="match status" value="1"/>
</dbReference>
<sequence length="258" mass="28941">MPGEVLAIANQKGGVGKTTTALNLGSSLAGLKKKVLVMDLDPHACASIHLAFYPEQVTHSALDIFKAYPDFEGTYNTCVYKNRQGLLFDFVPSSIQLSELDADLRDVSGKGLILKKWIDGLRNDYDVIIIDCPPQMGIILVNSLVAADLVIIPTQTDFLALHGFKLIFDTMRLLNKALKRPIKYKVLATMYDRRASACRRVLNTLHRKMGPERLFETVINTDTKFREASARGRVIHDYAPRSRGALEYYKLAREILKK</sequence>
<dbReference type="OrthoDB" id="9815116at2"/>
<evidence type="ECO:0000313" key="2">
    <source>
        <dbReference type="EMBL" id="EFI35112.1"/>
    </source>
</evidence>
<dbReference type="FunFam" id="3.40.50.300:FF:000285">
    <property type="entry name" value="Sporulation initiation inhibitor Soj"/>
    <property type="match status" value="1"/>
</dbReference>
<name>D6SQT6_9BACT</name>
<gene>
    <name evidence="2" type="ORF">Dthio_PD2506</name>
</gene>
<comment type="caution">
    <text evidence="2">The sequence shown here is derived from an EMBL/GenBank/DDBJ whole genome shotgun (WGS) entry which is preliminary data.</text>
</comment>
<evidence type="ECO:0000259" key="1">
    <source>
        <dbReference type="Pfam" id="PF13614"/>
    </source>
</evidence>
<dbReference type="InterPro" id="IPR025669">
    <property type="entry name" value="AAA_dom"/>
</dbReference>
<dbReference type="PIRSF" id="PIRSF009320">
    <property type="entry name" value="Nuc_binding_HP_1000"/>
    <property type="match status" value="1"/>
</dbReference>
<feature type="domain" description="AAA" evidence="1">
    <location>
        <begin position="4"/>
        <end position="182"/>
    </location>
</feature>
<organism evidence="2 3">
    <name type="scientific">Desulfonatronospira thiodismutans ASO3-1</name>
    <dbReference type="NCBI Taxonomy" id="555779"/>
    <lineage>
        <taxon>Bacteria</taxon>
        <taxon>Pseudomonadati</taxon>
        <taxon>Thermodesulfobacteriota</taxon>
        <taxon>Desulfovibrionia</taxon>
        <taxon>Desulfovibrionales</taxon>
        <taxon>Desulfonatronovibrionaceae</taxon>
        <taxon>Desulfonatronospira</taxon>
    </lineage>
</organism>
<dbReference type="eggNOG" id="COG1192">
    <property type="taxonomic scope" value="Bacteria"/>
</dbReference>
<accession>D6SQT6</accession>
<dbReference type="InterPro" id="IPR050678">
    <property type="entry name" value="DNA_Partitioning_ATPase"/>
</dbReference>
<protein>
    <submittedName>
        <fullName evidence="2">Cobyrinic acid ac-diamide synthase</fullName>
    </submittedName>
</protein>
<dbReference type="PANTHER" id="PTHR13696">
    <property type="entry name" value="P-LOOP CONTAINING NUCLEOSIDE TRIPHOSPHATE HYDROLASE"/>
    <property type="match status" value="1"/>
</dbReference>
<dbReference type="RefSeq" id="WP_008870426.1">
    <property type="nucleotide sequence ID" value="NZ_ACJN02000002.1"/>
</dbReference>
<keyword evidence="3" id="KW-1185">Reference proteome</keyword>
<dbReference type="PANTHER" id="PTHR13696:SF69">
    <property type="entry name" value="PLASMID PARTITIONING PROTEIN-RELATED"/>
    <property type="match status" value="1"/>
</dbReference>
<proteinExistence type="predicted"/>
<dbReference type="InterPro" id="IPR027417">
    <property type="entry name" value="P-loop_NTPase"/>
</dbReference>
<dbReference type="SUPFAM" id="SSF52540">
    <property type="entry name" value="P-loop containing nucleoside triphosphate hydrolases"/>
    <property type="match status" value="1"/>
</dbReference>
<dbReference type="Pfam" id="PF13614">
    <property type="entry name" value="AAA_31"/>
    <property type="match status" value="1"/>
</dbReference>
<dbReference type="Gene3D" id="3.40.50.300">
    <property type="entry name" value="P-loop containing nucleotide triphosphate hydrolases"/>
    <property type="match status" value="1"/>
</dbReference>
<reference evidence="2" key="1">
    <citation type="submission" date="2010-05" db="EMBL/GenBank/DDBJ databases">
        <title>The draft genome of Desulfonatronospira thiodismutans ASO3-1.</title>
        <authorList>
            <consortium name="US DOE Joint Genome Institute (JGI-PGF)"/>
            <person name="Lucas S."/>
            <person name="Copeland A."/>
            <person name="Lapidus A."/>
            <person name="Cheng J.-F."/>
            <person name="Bruce D."/>
            <person name="Goodwin L."/>
            <person name="Pitluck S."/>
            <person name="Chertkov O."/>
            <person name="Brettin T."/>
            <person name="Detter J.C."/>
            <person name="Han C."/>
            <person name="Land M.L."/>
            <person name="Hauser L."/>
            <person name="Kyrpides N."/>
            <person name="Mikhailova N."/>
            <person name="Muyzer G."/>
            <person name="Woyke T."/>
        </authorList>
    </citation>
    <scope>NUCLEOTIDE SEQUENCE [LARGE SCALE GENOMIC DNA]</scope>
    <source>
        <strain evidence="2">ASO3-1</strain>
    </source>
</reference>
<dbReference type="AlphaFoldDB" id="D6SQT6"/>